<reference evidence="1" key="1">
    <citation type="journal article" date="2020" name="Stud. Mycol.">
        <title>101 Dothideomycetes genomes: a test case for predicting lifestyles and emergence of pathogens.</title>
        <authorList>
            <person name="Haridas S."/>
            <person name="Albert R."/>
            <person name="Binder M."/>
            <person name="Bloem J."/>
            <person name="Labutti K."/>
            <person name="Salamov A."/>
            <person name="Andreopoulos B."/>
            <person name="Baker S."/>
            <person name="Barry K."/>
            <person name="Bills G."/>
            <person name="Bluhm B."/>
            <person name="Cannon C."/>
            <person name="Castanera R."/>
            <person name="Culley D."/>
            <person name="Daum C."/>
            <person name="Ezra D."/>
            <person name="Gonzalez J."/>
            <person name="Henrissat B."/>
            <person name="Kuo A."/>
            <person name="Liang C."/>
            <person name="Lipzen A."/>
            <person name="Lutzoni F."/>
            <person name="Magnuson J."/>
            <person name="Mondo S."/>
            <person name="Nolan M."/>
            <person name="Ohm R."/>
            <person name="Pangilinan J."/>
            <person name="Park H.-J."/>
            <person name="Ramirez L."/>
            <person name="Alfaro M."/>
            <person name="Sun H."/>
            <person name="Tritt A."/>
            <person name="Yoshinaga Y."/>
            <person name="Zwiers L.-H."/>
            <person name="Turgeon B."/>
            <person name="Goodwin S."/>
            <person name="Spatafora J."/>
            <person name="Crous P."/>
            <person name="Grigoriev I."/>
        </authorList>
    </citation>
    <scope>NUCLEOTIDE SEQUENCE</scope>
    <source>
        <strain evidence="1">CBS 119925</strain>
    </source>
</reference>
<sequence>MPHAFADLLGLTQSKTYSMIQATPRAASTLSLSSESCDNCSLMLTRTKDSRP</sequence>
<name>A0A6A6VLF4_9PLEO</name>
<dbReference type="Proteomes" id="UP000799440">
    <property type="component" value="Unassembled WGS sequence"/>
</dbReference>
<protein>
    <submittedName>
        <fullName evidence="1">Uncharacterized protein</fullName>
    </submittedName>
</protein>
<dbReference type="AlphaFoldDB" id="A0A6A6VLF4"/>
<dbReference type="EMBL" id="MU006563">
    <property type="protein sequence ID" value="KAF2750629.1"/>
    <property type="molecule type" value="Genomic_DNA"/>
</dbReference>
<organism evidence="1 2">
    <name type="scientific">Sporormia fimetaria CBS 119925</name>
    <dbReference type="NCBI Taxonomy" id="1340428"/>
    <lineage>
        <taxon>Eukaryota</taxon>
        <taxon>Fungi</taxon>
        <taxon>Dikarya</taxon>
        <taxon>Ascomycota</taxon>
        <taxon>Pezizomycotina</taxon>
        <taxon>Dothideomycetes</taxon>
        <taxon>Pleosporomycetidae</taxon>
        <taxon>Pleosporales</taxon>
        <taxon>Sporormiaceae</taxon>
        <taxon>Sporormia</taxon>
    </lineage>
</organism>
<keyword evidence="2" id="KW-1185">Reference proteome</keyword>
<accession>A0A6A6VLF4</accession>
<evidence type="ECO:0000313" key="2">
    <source>
        <dbReference type="Proteomes" id="UP000799440"/>
    </source>
</evidence>
<evidence type="ECO:0000313" key="1">
    <source>
        <dbReference type="EMBL" id="KAF2750629.1"/>
    </source>
</evidence>
<proteinExistence type="predicted"/>
<gene>
    <name evidence="1" type="ORF">M011DRAFT_464440</name>
</gene>